<feature type="repeat" description="WD" evidence="3">
    <location>
        <begin position="1272"/>
        <end position="1313"/>
    </location>
</feature>
<dbReference type="SMART" id="SM00320">
    <property type="entry name" value="WD40"/>
    <property type="match status" value="11"/>
</dbReference>
<gene>
    <name evidence="7" type="ORF">BJX68DRAFT_268220</name>
</gene>
<keyword evidence="5" id="KW-0812">Transmembrane</keyword>
<dbReference type="GeneID" id="98161183"/>
<dbReference type="PANTHER" id="PTHR19879:SF9">
    <property type="entry name" value="TRANSCRIPTION INITIATION FACTOR TFIID SUBUNIT 5"/>
    <property type="match status" value="1"/>
</dbReference>
<feature type="transmembrane region" description="Helical" evidence="5">
    <location>
        <begin position="680"/>
        <end position="700"/>
    </location>
</feature>
<dbReference type="InterPro" id="IPR027417">
    <property type="entry name" value="P-loop_NTPase"/>
</dbReference>
<name>A0ABR4K4W7_9EURO</name>
<feature type="repeat" description="WD" evidence="3">
    <location>
        <begin position="1144"/>
        <end position="1185"/>
    </location>
</feature>
<reference evidence="7 8" key="1">
    <citation type="submission" date="2024-07" db="EMBL/GenBank/DDBJ databases">
        <title>Section-level genome sequencing and comparative genomics of Aspergillus sections Usti and Cavernicolus.</title>
        <authorList>
            <consortium name="Lawrence Berkeley National Laboratory"/>
            <person name="Nybo J.L."/>
            <person name="Vesth T.C."/>
            <person name="Theobald S."/>
            <person name="Frisvad J.C."/>
            <person name="Larsen T.O."/>
            <person name="Kjaerboelling I."/>
            <person name="Rothschild-Mancinelli K."/>
            <person name="Lyhne E.K."/>
            <person name="Kogle M.E."/>
            <person name="Barry K."/>
            <person name="Clum A."/>
            <person name="Na H."/>
            <person name="Ledsgaard L."/>
            <person name="Lin J."/>
            <person name="Lipzen A."/>
            <person name="Kuo A."/>
            <person name="Riley R."/>
            <person name="Mondo S."/>
            <person name="LaButti K."/>
            <person name="Haridas S."/>
            <person name="Pangalinan J."/>
            <person name="Salamov A.A."/>
            <person name="Simmons B.A."/>
            <person name="Magnuson J.K."/>
            <person name="Chen J."/>
            <person name="Drula E."/>
            <person name="Henrissat B."/>
            <person name="Wiebenga A."/>
            <person name="Lubbers R.J."/>
            <person name="Gomes A.C."/>
            <person name="Macurrencykelacurrency M.R."/>
            <person name="Stajich J."/>
            <person name="Grigoriev I.V."/>
            <person name="Mortensen U.H."/>
            <person name="De vries R.P."/>
            <person name="Baker S.E."/>
            <person name="Andersen M.R."/>
        </authorList>
    </citation>
    <scope>NUCLEOTIDE SEQUENCE [LARGE SCALE GENOMIC DNA]</scope>
    <source>
        <strain evidence="7 8">CBS 756.74</strain>
    </source>
</reference>
<feature type="repeat" description="WD" evidence="3">
    <location>
        <begin position="1060"/>
        <end position="1101"/>
    </location>
</feature>
<evidence type="ECO:0000259" key="6">
    <source>
        <dbReference type="PROSITE" id="PS50837"/>
    </source>
</evidence>
<dbReference type="Gene3D" id="3.40.50.300">
    <property type="entry name" value="P-loop containing nucleotide triphosphate hydrolases"/>
    <property type="match status" value="1"/>
</dbReference>
<dbReference type="InterPro" id="IPR035994">
    <property type="entry name" value="Nucleoside_phosphorylase_sf"/>
</dbReference>
<dbReference type="InterPro" id="IPR011047">
    <property type="entry name" value="Quinoprotein_ADH-like_sf"/>
</dbReference>
<dbReference type="SUPFAM" id="SSF53167">
    <property type="entry name" value="Purine and uridine phosphorylases"/>
    <property type="match status" value="1"/>
</dbReference>
<evidence type="ECO:0000256" key="2">
    <source>
        <dbReference type="ARBA" id="ARBA00022737"/>
    </source>
</evidence>
<feature type="repeat" description="WD" evidence="3">
    <location>
        <begin position="1102"/>
        <end position="1143"/>
    </location>
</feature>
<dbReference type="Pfam" id="PF00400">
    <property type="entry name" value="WD40"/>
    <property type="match status" value="11"/>
</dbReference>
<evidence type="ECO:0000256" key="4">
    <source>
        <dbReference type="SAM" id="MobiDB-lite"/>
    </source>
</evidence>
<dbReference type="PROSITE" id="PS00678">
    <property type="entry name" value="WD_REPEATS_1"/>
    <property type="match status" value="4"/>
</dbReference>
<dbReference type="PRINTS" id="PR00320">
    <property type="entry name" value="GPROTEINBRPT"/>
</dbReference>
<dbReference type="InterPro" id="IPR020472">
    <property type="entry name" value="WD40_PAC1"/>
</dbReference>
<keyword evidence="1 3" id="KW-0853">WD repeat</keyword>
<dbReference type="InterPro" id="IPR019775">
    <property type="entry name" value="WD40_repeat_CS"/>
</dbReference>
<dbReference type="PANTHER" id="PTHR19879">
    <property type="entry name" value="TRANSCRIPTION INITIATION FACTOR TFIID"/>
    <property type="match status" value="1"/>
</dbReference>
<feature type="repeat" description="WD" evidence="3">
    <location>
        <begin position="1314"/>
        <end position="1355"/>
    </location>
</feature>
<dbReference type="Gene3D" id="3.40.50.1580">
    <property type="entry name" value="Nucleoside phosphorylase domain"/>
    <property type="match status" value="1"/>
</dbReference>
<dbReference type="Gene3D" id="2.130.10.10">
    <property type="entry name" value="YVTN repeat-like/Quinoprotein amine dehydrogenase"/>
    <property type="match status" value="5"/>
</dbReference>
<evidence type="ECO:0000313" key="8">
    <source>
        <dbReference type="Proteomes" id="UP001610444"/>
    </source>
</evidence>
<dbReference type="PROSITE" id="PS50082">
    <property type="entry name" value="WD_REPEATS_2"/>
    <property type="match status" value="11"/>
</dbReference>
<feature type="compositionally biased region" description="Basic residues" evidence="4">
    <location>
        <begin position="174"/>
        <end position="183"/>
    </location>
</feature>
<feature type="repeat" description="WD" evidence="3">
    <location>
        <begin position="1230"/>
        <end position="1271"/>
    </location>
</feature>
<dbReference type="RefSeq" id="XP_070897678.1">
    <property type="nucleotide sequence ID" value="XM_071046019.1"/>
</dbReference>
<dbReference type="PROSITE" id="PS50294">
    <property type="entry name" value="WD_REPEATS_REGION"/>
    <property type="match status" value="11"/>
</dbReference>
<dbReference type="Pfam" id="PF24883">
    <property type="entry name" value="NPHP3_N"/>
    <property type="match status" value="1"/>
</dbReference>
<dbReference type="EMBL" id="JBFXLR010000029">
    <property type="protein sequence ID" value="KAL2847355.1"/>
    <property type="molecule type" value="Genomic_DNA"/>
</dbReference>
<evidence type="ECO:0000256" key="3">
    <source>
        <dbReference type="PROSITE-ProRule" id="PRU00221"/>
    </source>
</evidence>
<keyword evidence="2" id="KW-0677">Repeat</keyword>
<dbReference type="InterPro" id="IPR056884">
    <property type="entry name" value="NPHP3-like_N"/>
</dbReference>
<dbReference type="SUPFAM" id="SSF50998">
    <property type="entry name" value="Quinoprotein alcohol dehydrogenase-like"/>
    <property type="match status" value="1"/>
</dbReference>
<keyword evidence="8" id="KW-1185">Reference proteome</keyword>
<dbReference type="PROSITE" id="PS50837">
    <property type="entry name" value="NACHT"/>
    <property type="match status" value="1"/>
</dbReference>
<feature type="repeat" description="WD" evidence="3">
    <location>
        <begin position="1018"/>
        <end position="1050"/>
    </location>
</feature>
<feature type="repeat" description="WD" evidence="3">
    <location>
        <begin position="976"/>
        <end position="1017"/>
    </location>
</feature>
<dbReference type="Proteomes" id="UP001610444">
    <property type="component" value="Unassembled WGS sequence"/>
</dbReference>
<feature type="region of interest" description="Disordered" evidence="4">
    <location>
        <begin position="167"/>
        <end position="192"/>
    </location>
</feature>
<sequence length="1493" mass="166676">MSDPKIYTVGWICAITAEYVAAQAFLDEQHEGPEDLPPHNKNDYTLGKIGKHNIVISVLPMGEYGTSSAARVAEDMLHSFPNVRIGLMVGIGGGAPSLKHDVRLGDIVISIPLNGRSGVIQYDFGKTIQGQSFQPTGFLDQPPTILRAAVNGLQARYESEGHRLEEAVNETLKKRPRLRKKYKRPEPESDRLYQSQVVHPKGNGSSCAVVCGNDSNSLVLRAPRSADEDNPTIHYGLIASANQLMKDALIRDRLATEMGVLCFEMEAAGMMNHFPCLVIRGICDYSDSHKNEEWQGYAAMVAAAYAKDLLYRIYPQQVEKEERISEILKPAINHVAKTLDRIDHNLALDRLLIASGAEYNSYTDQHEEECLQGTRTELLRQIMEWPTSPNQKSIFWLSGMAGTGKSTISRTVAKSLRNTNHLGASFFFKRGEGDRGNAKKFFPTLIKQLVLKIPELSSGVQKALRNDPEIASKSLQEQFEKLLLQPLLDLDQPGQRTQTAVIVIDALDECEHDLDVRNIIRLLPLLQKANTVRLRVFLTSRPELPIRLGFSEITDHDHQDLALHEIPDKVTEHDIRLFLRDQFTKIRSDRQISEDWPSDNVIQGLVTMSVPLFISAATVCRYIGNSRWEPKRRLEELLQDQSRYAMKMDKTYLPILTRLLDDQDSNEWEEQQLLQEFQKIVGIIILLAIPFSVNALSHFLGIKPDLISNRLDLFQSVLSLPTNRDLPVRILHLSFRDFLVQSKSKFRVNELNTHKEIALHCLKTMRGHLQNNICNLESPGTHWVDIDPQSLRHCLPPELEYSCRYWIYHLEHSEILSSEMEHILVFLHEHFLHWVEVMSLLGLASEVIGMLNLLQIIIQDDQHSAISDFLQDAKRFILKNRQIADKAPLQIYCAGLIFAPQTSIIRRVFKAELPAWIGQLPRVEERWRAELEALEGHLDSVISVAFSPDNHLLASGSSDNTIRLWDPALGTLQQILKGHSDSIRTVAFSPDSQLLASGSGDKTVRLWDLATGTLQQTLEGHLDWVRTVAFLPNGRLLASGSDDKTIRLWDPALGTLQQILKGHSGSIRTVAFSPDSQLLASGSGDKTVQLWDLATGTLQQTLKGHLDSVNSVAFSSNSQLLASGSGDKTIRLWQPSTGMLQQTLEGYSDWINSVAFSPNGRLLASASDDNTIRLWDLARGITLQQTLESHSGSVRTVAFSPDGRLLASGSGDKTVRLWDPAIGTTLQQTLENHSDLVRTVAFSPDGRLLASSSDDKTIRLWDPATGILQQTLKGHSGPVRMVAFSPNGQLLASGSDDQTVRLWDLSIGTLQKTLNGHSYSVSSVAFSPDGWLLASGSYDNTVQIWESATGMLQQTLKGHLDWVNLVAFSPDGQLLASSSDDNTIRLWDPATGILQQTLSIIGSVDYLEFSQDSLCLKTNLGLLDVQDAGENHTSRFPYRSLSIFIEQAQWIKLNGENILWLPPEFRPSCSAINGNLLVLWHASGRVSFIAFRV</sequence>
<feature type="repeat" description="WD" evidence="3">
    <location>
        <begin position="934"/>
        <end position="966"/>
    </location>
</feature>
<dbReference type="SUPFAM" id="SSF52540">
    <property type="entry name" value="P-loop containing nucleoside triphosphate hydrolases"/>
    <property type="match status" value="1"/>
</dbReference>
<keyword evidence="5" id="KW-1133">Transmembrane helix</keyword>
<feature type="transmembrane region" description="Helical" evidence="5">
    <location>
        <begin position="601"/>
        <end position="624"/>
    </location>
</feature>
<organism evidence="7 8">
    <name type="scientific">Aspergillus pseudodeflectus</name>
    <dbReference type="NCBI Taxonomy" id="176178"/>
    <lineage>
        <taxon>Eukaryota</taxon>
        <taxon>Fungi</taxon>
        <taxon>Dikarya</taxon>
        <taxon>Ascomycota</taxon>
        <taxon>Pezizomycotina</taxon>
        <taxon>Eurotiomycetes</taxon>
        <taxon>Eurotiomycetidae</taxon>
        <taxon>Eurotiales</taxon>
        <taxon>Aspergillaceae</taxon>
        <taxon>Aspergillus</taxon>
        <taxon>Aspergillus subgen. Nidulantes</taxon>
    </lineage>
</organism>
<feature type="domain" description="NACHT" evidence="6">
    <location>
        <begin position="393"/>
        <end position="542"/>
    </location>
</feature>
<comment type="caution">
    <text evidence="7">The sequence shown here is derived from an EMBL/GenBank/DDBJ whole genome shotgun (WGS) entry which is preliminary data.</text>
</comment>
<dbReference type="InterPro" id="IPR015943">
    <property type="entry name" value="WD40/YVTN_repeat-like_dom_sf"/>
</dbReference>
<dbReference type="InterPro" id="IPR001680">
    <property type="entry name" value="WD40_rpt"/>
</dbReference>
<keyword evidence="5" id="KW-0472">Membrane</keyword>
<evidence type="ECO:0000256" key="1">
    <source>
        <dbReference type="ARBA" id="ARBA00022574"/>
    </source>
</evidence>
<evidence type="ECO:0000313" key="7">
    <source>
        <dbReference type="EMBL" id="KAL2847355.1"/>
    </source>
</evidence>
<accession>A0ABR4K4W7</accession>
<feature type="repeat" description="WD" evidence="3">
    <location>
        <begin position="1356"/>
        <end position="1397"/>
    </location>
</feature>
<dbReference type="CDD" id="cd00200">
    <property type="entry name" value="WD40"/>
    <property type="match status" value="2"/>
</dbReference>
<dbReference type="InterPro" id="IPR007111">
    <property type="entry name" value="NACHT_NTPase"/>
</dbReference>
<feature type="repeat" description="WD" evidence="3">
    <location>
        <begin position="1187"/>
        <end position="1228"/>
    </location>
</feature>
<protein>
    <submittedName>
        <fullName evidence="7">Wd40 protein</fullName>
    </submittedName>
</protein>
<evidence type="ECO:0000256" key="5">
    <source>
        <dbReference type="SAM" id="Phobius"/>
    </source>
</evidence>
<proteinExistence type="predicted"/>